<feature type="binding site" evidence="20">
    <location>
        <position position="358"/>
    </location>
    <ligand>
        <name>Zn(2+)</name>
        <dbReference type="ChEBI" id="CHEBI:29105"/>
        <note>catalytic</note>
    </ligand>
</feature>
<dbReference type="PANTHER" id="PTHR10942">
    <property type="entry name" value="LEISHMANOLYSIN-LIKE PEPTIDASE"/>
    <property type="match status" value="1"/>
</dbReference>
<dbReference type="EMBL" id="NBCO01000004">
    <property type="protein sequence ID" value="ORC92233.1"/>
    <property type="molecule type" value="Genomic_DNA"/>
</dbReference>
<sequence length="974" mass="107474">MQLLMLLLFFVPETMAIRKVEHHCIHAESRVQRLIIGNTNTSAYSHESNNNNKRKSNNNNDNEEEEKEGLNTGYEHQKSDNARKSLQGSKSKSRVKRFNIARRNKKLSNKKDNDGKIKLKNGTETWEPLRIVVDTSLLVDPSKICTAVGQVRTDFMGSTHTCLSQDIMTLEKVWIIENVALPLAIYRVQQLLNVNPLQGPLLVTKNICGPDVTIPESHSTVGVLDADMILYAHAGGMDNSATPGVMGTIAWAAHCELNEAGRPIVGHINFVPSFIQWFVSGWEYEYYVRIIIHELLHALGFTPTFIDPMVNISERRGKSVHLVTAPAVIAAAQTHLSCPTLDGVELEDEGGSGTAWTHWERRGWMDELMAGIPSRAAISALTLAFFSSLNLYTVNMEYNETMSWSYHAGCPFLEERCVANAQRMGFEWCNDTSTAQLCTFDRLAVGLCNTGLVPNLPPYFQYFPAEPMRAGVTPLMDYCPIVVGYGNRQCTQPVESTSDDALYGFYFGTQSRCVPTHNMVKKGYTIDDNNPRCLMVRCRLGKQVEVFVGSYWLECPADGSAGVITIPAYTGYNGEIHCERAEKVCSSTLFYNPDSAASASTVDEGPLREYALDVILLLNTTVSGNKSNVMHTLGRMATVEPGMFFILLQEEITTLCKCKLGTSNIRILPEYASAAVVNGGIVVNFQLGLMIGAGSATIENMRNMYESKFMVNSVLSRIGAYITEEEKEEEGGIFTVTIASSEILPEAVIVDEITSLDQLVALGEIHLHCKGDLTGMPSLTDQKVITLLENAVRQDISQIILLTPNLIEVKHLQITGSTDLLITLTVYFPPVADGIGGNENILHLWEQLLMNSTTITITTTITSMPSPLPVLTSTVQFLSKGAPVSVTDNISSSSALSLFSADVSEVQPDSTGDSRCVVQFTGCFAVQIVILIILILIVLIMIVVFLKLCLCPKPKWRIQVETCELVVPLQEKYR</sequence>
<keyword evidence="10" id="KW-0130">Cell adhesion</keyword>
<accession>A0A1X0P6H3</accession>
<evidence type="ECO:0000256" key="18">
    <source>
        <dbReference type="ARBA" id="ARBA00032290"/>
    </source>
</evidence>
<dbReference type="VEuPathDB" id="TriTrypDB:TM35_000044470"/>
<dbReference type="SUPFAM" id="SSF55486">
    <property type="entry name" value="Metalloproteases ('zincins'), catalytic domain"/>
    <property type="match status" value="1"/>
</dbReference>
<dbReference type="GO" id="GO:0007155">
    <property type="term" value="P:cell adhesion"/>
    <property type="evidence" value="ECO:0007669"/>
    <property type="project" value="UniProtKB-KW"/>
</dbReference>
<comment type="cofactor">
    <cofactor evidence="20">
        <name>Zn(2+)</name>
        <dbReference type="ChEBI" id="CHEBI:29105"/>
    </cofactor>
    <text evidence="20">Binds 1 zinc ion per subunit.</text>
</comment>
<comment type="similarity">
    <text evidence="3">Belongs to the peptidase M8 family.</text>
</comment>
<dbReference type="PANTHER" id="PTHR10942:SF0">
    <property type="entry name" value="LEISHMANOLYSIN-LIKE PEPTIDASE"/>
    <property type="match status" value="1"/>
</dbReference>
<keyword evidence="9 20" id="KW-0862">Zinc</keyword>
<dbReference type="GO" id="GO:0016020">
    <property type="term" value="C:membrane"/>
    <property type="evidence" value="ECO:0007669"/>
    <property type="project" value="UniProtKB-SubCell"/>
</dbReference>
<dbReference type="GO" id="GO:0046872">
    <property type="term" value="F:metal ion binding"/>
    <property type="evidence" value="ECO:0007669"/>
    <property type="project" value="UniProtKB-KW"/>
</dbReference>
<feature type="transmembrane region" description="Helical" evidence="22">
    <location>
        <begin position="924"/>
        <end position="950"/>
    </location>
</feature>
<comment type="caution">
    <text evidence="24">The sequence shown here is derived from an EMBL/GenBank/DDBJ whole genome shotgun (WGS) entry which is preliminary data.</text>
</comment>
<evidence type="ECO:0000256" key="3">
    <source>
        <dbReference type="ARBA" id="ARBA00005860"/>
    </source>
</evidence>
<evidence type="ECO:0000256" key="17">
    <source>
        <dbReference type="ARBA" id="ARBA00030707"/>
    </source>
</evidence>
<evidence type="ECO:0000256" key="23">
    <source>
        <dbReference type="SAM" id="SignalP"/>
    </source>
</evidence>
<evidence type="ECO:0000313" key="24">
    <source>
        <dbReference type="EMBL" id="ORC92233.1"/>
    </source>
</evidence>
<dbReference type="GO" id="GO:0005737">
    <property type="term" value="C:cytoplasm"/>
    <property type="evidence" value="ECO:0007669"/>
    <property type="project" value="TreeGrafter"/>
</dbReference>
<keyword evidence="22" id="KW-0812">Transmembrane</keyword>
<keyword evidence="14" id="KW-1015">Disulfide bond</keyword>
<evidence type="ECO:0000256" key="13">
    <source>
        <dbReference type="ARBA" id="ARBA00023145"/>
    </source>
</evidence>
<evidence type="ECO:0000313" key="25">
    <source>
        <dbReference type="Proteomes" id="UP000192257"/>
    </source>
</evidence>
<evidence type="ECO:0000256" key="5">
    <source>
        <dbReference type="ARBA" id="ARBA00022670"/>
    </source>
</evidence>
<dbReference type="Proteomes" id="UP000192257">
    <property type="component" value="Unassembled WGS sequence"/>
</dbReference>
<dbReference type="GO" id="GO:0004222">
    <property type="term" value="F:metalloendopeptidase activity"/>
    <property type="evidence" value="ECO:0007669"/>
    <property type="project" value="InterPro"/>
</dbReference>
<evidence type="ECO:0000256" key="8">
    <source>
        <dbReference type="ARBA" id="ARBA00022801"/>
    </source>
</evidence>
<dbReference type="Pfam" id="PF01457">
    <property type="entry name" value="Peptidase_M8"/>
    <property type="match status" value="1"/>
</dbReference>
<proteinExistence type="inferred from homology"/>
<evidence type="ECO:0000256" key="22">
    <source>
        <dbReference type="SAM" id="Phobius"/>
    </source>
</evidence>
<feature type="active site" evidence="19">
    <location>
        <position position="294"/>
    </location>
</feature>
<evidence type="ECO:0000256" key="12">
    <source>
        <dbReference type="ARBA" id="ARBA00023136"/>
    </source>
</evidence>
<keyword evidence="25" id="KW-1185">Reference proteome</keyword>
<feature type="region of interest" description="Disordered" evidence="21">
    <location>
        <begin position="42"/>
        <end position="119"/>
    </location>
</feature>
<keyword evidence="6 20" id="KW-0479">Metal-binding</keyword>
<organism evidence="24 25">
    <name type="scientific">Trypanosoma theileri</name>
    <dbReference type="NCBI Taxonomy" id="67003"/>
    <lineage>
        <taxon>Eukaryota</taxon>
        <taxon>Discoba</taxon>
        <taxon>Euglenozoa</taxon>
        <taxon>Kinetoplastea</taxon>
        <taxon>Metakinetoplastina</taxon>
        <taxon>Trypanosomatida</taxon>
        <taxon>Trypanosomatidae</taxon>
        <taxon>Trypanosoma</taxon>
    </lineage>
</organism>
<evidence type="ECO:0000256" key="11">
    <source>
        <dbReference type="ARBA" id="ARBA00023049"/>
    </source>
</evidence>
<dbReference type="InterPro" id="IPR001577">
    <property type="entry name" value="Peptidase_M8"/>
</dbReference>
<evidence type="ECO:0000256" key="10">
    <source>
        <dbReference type="ARBA" id="ARBA00022889"/>
    </source>
</evidence>
<evidence type="ECO:0000256" key="2">
    <source>
        <dbReference type="ARBA" id="ARBA00004370"/>
    </source>
</evidence>
<evidence type="ECO:0000256" key="1">
    <source>
        <dbReference type="ARBA" id="ARBA00001249"/>
    </source>
</evidence>
<dbReference type="OrthoDB" id="527990at2759"/>
<keyword evidence="7 23" id="KW-0732">Signal</keyword>
<dbReference type="Gene3D" id="2.30.34.10">
    <property type="entry name" value="Leishmanolysin domain 4"/>
    <property type="match status" value="1"/>
</dbReference>
<comment type="subcellular location">
    <subcellularLocation>
        <location evidence="2">Membrane</location>
    </subcellularLocation>
</comment>
<dbReference type="PRINTS" id="PR00782">
    <property type="entry name" value="LSHMANOLYSIN"/>
</dbReference>
<feature type="compositionally biased region" description="Basic residues" evidence="21">
    <location>
        <begin position="91"/>
        <end position="108"/>
    </location>
</feature>
<keyword evidence="12 22" id="KW-0472">Membrane</keyword>
<name>A0A1X0P6H3_9TRYP</name>
<dbReference type="Gene3D" id="2.10.55.10">
    <property type="entry name" value="Leishmanolysin domain 3"/>
    <property type="match status" value="1"/>
</dbReference>
<evidence type="ECO:0000256" key="14">
    <source>
        <dbReference type="ARBA" id="ARBA00023157"/>
    </source>
</evidence>
<dbReference type="GO" id="GO:0006508">
    <property type="term" value="P:proteolysis"/>
    <property type="evidence" value="ECO:0007669"/>
    <property type="project" value="UniProtKB-KW"/>
</dbReference>
<evidence type="ECO:0000256" key="9">
    <source>
        <dbReference type="ARBA" id="ARBA00022833"/>
    </source>
</evidence>
<evidence type="ECO:0000256" key="21">
    <source>
        <dbReference type="SAM" id="MobiDB-lite"/>
    </source>
</evidence>
<keyword evidence="8" id="KW-0378">Hydrolase</keyword>
<dbReference type="EC" id="3.4.24.36" evidence="4"/>
<keyword evidence="13" id="KW-0865">Zymogen</keyword>
<dbReference type="AlphaFoldDB" id="A0A1X0P6H3"/>
<evidence type="ECO:0000256" key="16">
    <source>
        <dbReference type="ARBA" id="ARBA00030640"/>
    </source>
</evidence>
<comment type="catalytic activity">
    <reaction evidence="1">
        <text>Preference for hydrophobic residues at P1 and P1' and basic residues at P2' and P3'. A model nonapeptide is cleaved at -Ala-Tyr-|-Leu-Lys-Lys-.</text>
        <dbReference type="EC" id="3.4.24.36"/>
    </reaction>
</comment>
<dbReference type="Gene3D" id="3.90.132.10">
    <property type="entry name" value="Leishmanolysin , domain 2"/>
    <property type="match status" value="1"/>
</dbReference>
<evidence type="ECO:0000256" key="20">
    <source>
        <dbReference type="PIRSR" id="PIRSR601577-2"/>
    </source>
</evidence>
<feature type="binding site" evidence="20">
    <location>
        <position position="293"/>
    </location>
    <ligand>
        <name>Zn(2+)</name>
        <dbReference type="ChEBI" id="CHEBI:29105"/>
        <note>catalytic</note>
    </ligand>
</feature>
<reference evidence="24 25" key="1">
    <citation type="submission" date="2017-03" db="EMBL/GenBank/DDBJ databases">
        <title>An alternative strategy for trypanosome survival in the mammalian bloodstream revealed through genome and transcriptome analysis of the ubiquitous bovine parasite Trypanosoma (Megatrypanum) theileri.</title>
        <authorList>
            <person name="Kelly S."/>
            <person name="Ivens A."/>
            <person name="Mott A."/>
            <person name="O'Neill E."/>
            <person name="Emms D."/>
            <person name="Macleod O."/>
            <person name="Voorheis P."/>
            <person name="Matthews J."/>
            <person name="Matthews K."/>
            <person name="Carrington M."/>
        </authorList>
    </citation>
    <scope>NUCLEOTIDE SEQUENCE [LARGE SCALE GENOMIC DNA]</scope>
    <source>
        <strain evidence="24">Edinburgh</strain>
    </source>
</reference>
<keyword evidence="15" id="KW-0325">Glycoprotein</keyword>
<dbReference type="Gene3D" id="3.10.170.20">
    <property type="match status" value="1"/>
</dbReference>
<feature type="binding site" evidence="20">
    <location>
        <position position="297"/>
    </location>
    <ligand>
        <name>Zn(2+)</name>
        <dbReference type="ChEBI" id="CHEBI:29105"/>
        <note>catalytic</note>
    </ligand>
</feature>
<evidence type="ECO:0000256" key="15">
    <source>
        <dbReference type="ARBA" id="ARBA00023180"/>
    </source>
</evidence>
<keyword evidence="22" id="KW-1133">Transmembrane helix</keyword>
<dbReference type="RefSeq" id="XP_028886299.1">
    <property type="nucleotide sequence ID" value="XM_029022641.1"/>
</dbReference>
<keyword evidence="5 24" id="KW-0645">Protease</keyword>
<feature type="chain" id="PRO_5012281229" description="leishmanolysin" evidence="23">
    <location>
        <begin position="17"/>
        <end position="974"/>
    </location>
</feature>
<evidence type="ECO:0000256" key="7">
    <source>
        <dbReference type="ARBA" id="ARBA00022729"/>
    </source>
</evidence>
<keyword evidence="11 20" id="KW-0482">Metalloprotease</keyword>
<evidence type="ECO:0000256" key="4">
    <source>
        <dbReference type="ARBA" id="ARBA00012397"/>
    </source>
</evidence>
<feature type="signal peptide" evidence="23">
    <location>
        <begin position="1"/>
        <end position="16"/>
    </location>
</feature>
<evidence type="ECO:0000256" key="19">
    <source>
        <dbReference type="PIRSR" id="PIRSR601577-1"/>
    </source>
</evidence>
<evidence type="ECO:0000256" key="6">
    <source>
        <dbReference type="ARBA" id="ARBA00022723"/>
    </source>
</evidence>
<protein>
    <recommendedName>
        <fullName evidence="4">leishmanolysin</fullName>
        <ecNumber evidence="4">3.4.24.36</ecNumber>
    </recommendedName>
    <alternativeName>
        <fullName evidence="17">Cell surface protease</fullName>
    </alternativeName>
    <alternativeName>
        <fullName evidence="18">Major surface glycoprotein</fullName>
    </alternativeName>
    <alternativeName>
        <fullName evidence="16">Protein gp63</fullName>
    </alternativeName>
</protein>
<gene>
    <name evidence="24" type="ORF">TM35_000044470</name>
</gene>
<dbReference type="GeneID" id="39982421"/>